<keyword evidence="8" id="KW-0813">Transport</keyword>
<name>A0A2R4X4H7_9EURY</name>
<gene>
    <name evidence="8" type="primary">fluC</name>
    <name evidence="8" type="synonym">crcB</name>
    <name evidence="9" type="ORF">HARCEL1_10045</name>
</gene>
<dbReference type="GO" id="GO:0062054">
    <property type="term" value="F:fluoride channel activity"/>
    <property type="evidence" value="ECO:0007669"/>
    <property type="project" value="UniProtKB-UniRule"/>
</dbReference>
<keyword evidence="8" id="KW-0406">Ion transport</keyword>
<keyword evidence="5 8" id="KW-0472">Membrane</keyword>
<dbReference type="InterPro" id="IPR003691">
    <property type="entry name" value="FluC"/>
</dbReference>
<evidence type="ECO:0000313" key="9">
    <source>
        <dbReference type="EMBL" id="AWB28699.1"/>
    </source>
</evidence>
<organism evidence="9 10">
    <name type="scientific">Halococcoides cellulosivorans</name>
    <dbReference type="NCBI Taxonomy" id="1679096"/>
    <lineage>
        <taxon>Archaea</taxon>
        <taxon>Methanobacteriati</taxon>
        <taxon>Methanobacteriota</taxon>
        <taxon>Stenosarchaea group</taxon>
        <taxon>Halobacteria</taxon>
        <taxon>Halobacteriales</taxon>
        <taxon>Haloarculaceae</taxon>
        <taxon>Halococcoides</taxon>
    </lineage>
</organism>
<sequence>MANVTSLGRLETLLFVAAGGFAGAIARHVADTLAGSLAGTLAANVAGAALLGVVLSEPHADRLSTETRLLVGTGFCSSLSTYSTFALETTRLAGVTVAGLTLSGVAVALAYVALTYTLGFGAILAAQALTRGVIR</sequence>
<comment type="similarity">
    <text evidence="6 8">Belongs to the fluoride channel Fluc/FEX (TC 1.A.43) family.</text>
</comment>
<dbReference type="HAMAP" id="MF_00454">
    <property type="entry name" value="FluC"/>
    <property type="match status" value="1"/>
</dbReference>
<accession>A0A2R4X4H7</accession>
<reference evidence="9 10" key="1">
    <citation type="submission" date="2018-04" db="EMBL/GenBank/DDBJ databases">
        <title>Halococcoides cellulosivorans gen. nov., sp. nov., an extremely halophilic cellulose-utilizing haloarchaeon from hypersaline lakes.</title>
        <authorList>
            <person name="Sorokin D.Y."/>
            <person name="Toshchakov S.V."/>
            <person name="Samarov N.I."/>
            <person name="Korzhenkov A."/>
            <person name="Kublanov I.V."/>
        </authorList>
    </citation>
    <scope>NUCLEOTIDE SEQUENCE [LARGE SCALE GENOMIC DNA]</scope>
    <source>
        <strain evidence="9 10">HArcel1</strain>
    </source>
</reference>
<evidence type="ECO:0000256" key="1">
    <source>
        <dbReference type="ARBA" id="ARBA00004651"/>
    </source>
</evidence>
<comment type="function">
    <text evidence="8">Fluoride-specific ion channel. Important for reducing fluoride concentration in the cell, thus reducing its toxicity.</text>
</comment>
<feature type="transmembrane region" description="Helical" evidence="8">
    <location>
        <begin position="36"/>
        <end position="55"/>
    </location>
</feature>
<protein>
    <recommendedName>
        <fullName evidence="8">Fluoride-specific ion channel FluC</fullName>
    </recommendedName>
</protein>
<evidence type="ECO:0000256" key="4">
    <source>
        <dbReference type="ARBA" id="ARBA00022989"/>
    </source>
</evidence>
<feature type="transmembrane region" description="Helical" evidence="8">
    <location>
        <begin position="12"/>
        <end position="30"/>
    </location>
</feature>
<evidence type="ECO:0000256" key="7">
    <source>
        <dbReference type="ARBA" id="ARBA00035585"/>
    </source>
</evidence>
<dbReference type="AlphaFoldDB" id="A0A2R4X4H7"/>
<evidence type="ECO:0000256" key="3">
    <source>
        <dbReference type="ARBA" id="ARBA00022692"/>
    </source>
</evidence>
<evidence type="ECO:0000256" key="6">
    <source>
        <dbReference type="ARBA" id="ARBA00035120"/>
    </source>
</evidence>
<keyword evidence="4 8" id="KW-1133">Transmembrane helix</keyword>
<evidence type="ECO:0000256" key="2">
    <source>
        <dbReference type="ARBA" id="ARBA00022475"/>
    </source>
</evidence>
<feature type="transmembrane region" description="Helical" evidence="8">
    <location>
        <begin position="105"/>
        <end position="129"/>
    </location>
</feature>
<dbReference type="Pfam" id="PF02537">
    <property type="entry name" value="CRCB"/>
    <property type="match status" value="1"/>
</dbReference>
<keyword evidence="8" id="KW-0407">Ion channel</keyword>
<evidence type="ECO:0000256" key="8">
    <source>
        <dbReference type="HAMAP-Rule" id="MF_00454"/>
    </source>
</evidence>
<keyword evidence="10" id="KW-1185">Reference proteome</keyword>
<comment type="caution">
    <text evidence="8">Lacks conserved residue(s) required for the propagation of feature annotation.</text>
</comment>
<dbReference type="EMBL" id="CP028858">
    <property type="protein sequence ID" value="AWB28699.1"/>
    <property type="molecule type" value="Genomic_DNA"/>
</dbReference>
<feature type="transmembrane region" description="Helical" evidence="8">
    <location>
        <begin position="67"/>
        <end position="85"/>
    </location>
</feature>
<comment type="catalytic activity">
    <reaction evidence="7">
        <text>fluoride(in) = fluoride(out)</text>
        <dbReference type="Rhea" id="RHEA:76159"/>
        <dbReference type="ChEBI" id="CHEBI:17051"/>
    </reaction>
    <physiologicalReaction direction="left-to-right" evidence="7">
        <dbReference type="Rhea" id="RHEA:76160"/>
    </physiologicalReaction>
</comment>
<dbReference type="GO" id="GO:0140114">
    <property type="term" value="P:cellular detoxification of fluoride"/>
    <property type="evidence" value="ECO:0007669"/>
    <property type="project" value="UniProtKB-UniRule"/>
</dbReference>
<dbReference type="Proteomes" id="UP000244727">
    <property type="component" value="Chromosome"/>
</dbReference>
<dbReference type="KEGG" id="harc:HARCEL1_10045"/>
<comment type="subcellular location">
    <subcellularLocation>
        <location evidence="1 8">Cell membrane</location>
        <topology evidence="1 8">Multi-pass membrane protein</topology>
    </subcellularLocation>
</comment>
<evidence type="ECO:0000313" key="10">
    <source>
        <dbReference type="Proteomes" id="UP000244727"/>
    </source>
</evidence>
<keyword evidence="2 8" id="KW-1003">Cell membrane</keyword>
<dbReference type="GO" id="GO:0005886">
    <property type="term" value="C:plasma membrane"/>
    <property type="evidence" value="ECO:0007669"/>
    <property type="project" value="UniProtKB-SubCell"/>
</dbReference>
<evidence type="ECO:0000256" key="5">
    <source>
        <dbReference type="ARBA" id="ARBA00023136"/>
    </source>
</evidence>
<proteinExistence type="inferred from homology"/>
<keyword evidence="3 8" id="KW-0812">Transmembrane</keyword>